<feature type="repeat" description="WD" evidence="3">
    <location>
        <begin position="956"/>
        <end position="997"/>
    </location>
</feature>
<dbReference type="Pfam" id="PF00400">
    <property type="entry name" value="WD40"/>
    <property type="match status" value="3"/>
</dbReference>
<keyword evidence="2" id="KW-0677">Repeat</keyword>
<evidence type="ECO:0000256" key="3">
    <source>
        <dbReference type="PROSITE-ProRule" id="PRU00221"/>
    </source>
</evidence>
<dbReference type="Proteomes" id="UP000813461">
    <property type="component" value="Unassembled WGS sequence"/>
</dbReference>
<dbReference type="InterPro" id="IPR036322">
    <property type="entry name" value="WD40_repeat_dom_sf"/>
</dbReference>
<dbReference type="SUPFAM" id="SSF50998">
    <property type="entry name" value="Quinoprotein alcohol dehydrogenase-like"/>
    <property type="match status" value="1"/>
</dbReference>
<evidence type="ECO:0000313" key="5">
    <source>
        <dbReference type="EMBL" id="KAH7087146.1"/>
    </source>
</evidence>
<dbReference type="InterPro" id="IPR011047">
    <property type="entry name" value="Quinoprotein_ADH-like_sf"/>
</dbReference>
<dbReference type="InterPro" id="IPR015943">
    <property type="entry name" value="WD40/YVTN_repeat-like_dom_sf"/>
</dbReference>
<protein>
    <recommendedName>
        <fullName evidence="4">NACHT domain-containing protein</fullName>
    </recommendedName>
</protein>
<dbReference type="PROSITE" id="PS50082">
    <property type="entry name" value="WD_REPEATS_2"/>
    <property type="match status" value="4"/>
</dbReference>
<gene>
    <name evidence="5" type="ORF">FB567DRAFT_60254</name>
</gene>
<dbReference type="SUPFAM" id="SSF50978">
    <property type="entry name" value="WD40 repeat-like"/>
    <property type="match status" value="1"/>
</dbReference>
<evidence type="ECO:0000313" key="6">
    <source>
        <dbReference type="Proteomes" id="UP000813461"/>
    </source>
</evidence>
<dbReference type="InterPro" id="IPR027417">
    <property type="entry name" value="P-loop_NTPase"/>
</dbReference>
<evidence type="ECO:0000256" key="2">
    <source>
        <dbReference type="ARBA" id="ARBA00022737"/>
    </source>
</evidence>
<dbReference type="PROSITE" id="PS00678">
    <property type="entry name" value="WD_REPEATS_1"/>
    <property type="match status" value="2"/>
</dbReference>
<feature type="repeat" description="WD" evidence="3">
    <location>
        <begin position="1205"/>
        <end position="1246"/>
    </location>
</feature>
<name>A0A8K0VYG5_9PLEO</name>
<feature type="repeat" description="WD" evidence="3">
    <location>
        <begin position="1078"/>
        <end position="1119"/>
    </location>
</feature>
<dbReference type="CDD" id="cd00200">
    <property type="entry name" value="WD40"/>
    <property type="match status" value="1"/>
</dbReference>
<dbReference type="OrthoDB" id="538223at2759"/>
<proteinExistence type="predicted"/>
<dbReference type="InterPro" id="IPR019775">
    <property type="entry name" value="WD40_repeat_CS"/>
</dbReference>
<dbReference type="PANTHER" id="PTHR10622:SF13">
    <property type="entry name" value="NACHT DOMAIN-CONTAINING PROTEIN"/>
    <property type="match status" value="1"/>
</dbReference>
<dbReference type="Pfam" id="PF24883">
    <property type="entry name" value="NPHP3_N"/>
    <property type="match status" value="1"/>
</dbReference>
<dbReference type="SMART" id="SM00320">
    <property type="entry name" value="WD40"/>
    <property type="match status" value="8"/>
</dbReference>
<dbReference type="InterPro" id="IPR010730">
    <property type="entry name" value="HET"/>
</dbReference>
<dbReference type="EMBL" id="JAGMVJ010000010">
    <property type="protein sequence ID" value="KAH7087146.1"/>
    <property type="molecule type" value="Genomic_DNA"/>
</dbReference>
<reference evidence="5" key="1">
    <citation type="journal article" date="2021" name="Nat. Commun.">
        <title>Genetic determinants of endophytism in the Arabidopsis root mycobiome.</title>
        <authorList>
            <person name="Mesny F."/>
            <person name="Miyauchi S."/>
            <person name="Thiergart T."/>
            <person name="Pickel B."/>
            <person name="Atanasova L."/>
            <person name="Karlsson M."/>
            <person name="Huettel B."/>
            <person name="Barry K.W."/>
            <person name="Haridas S."/>
            <person name="Chen C."/>
            <person name="Bauer D."/>
            <person name="Andreopoulos W."/>
            <person name="Pangilinan J."/>
            <person name="LaButti K."/>
            <person name="Riley R."/>
            <person name="Lipzen A."/>
            <person name="Clum A."/>
            <person name="Drula E."/>
            <person name="Henrissat B."/>
            <person name="Kohler A."/>
            <person name="Grigoriev I.V."/>
            <person name="Martin F.M."/>
            <person name="Hacquard S."/>
        </authorList>
    </citation>
    <scope>NUCLEOTIDE SEQUENCE</scope>
    <source>
        <strain evidence="5">MPI-SDFR-AT-0120</strain>
    </source>
</reference>
<comment type="caution">
    <text evidence="5">The sequence shown here is derived from an EMBL/GenBank/DDBJ whole genome shotgun (WGS) entry which is preliminary data.</text>
</comment>
<dbReference type="PROSITE" id="PS50837">
    <property type="entry name" value="NACHT"/>
    <property type="match status" value="1"/>
</dbReference>
<dbReference type="PANTHER" id="PTHR10622">
    <property type="entry name" value="HET DOMAIN-CONTAINING PROTEIN"/>
    <property type="match status" value="1"/>
</dbReference>
<dbReference type="InterPro" id="IPR007111">
    <property type="entry name" value="NACHT_NTPase"/>
</dbReference>
<dbReference type="Gene3D" id="2.130.10.10">
    <property type="entry name" value="YVTN repeat-like/Quinoprotein amine dehydrogenase"/>
    <property type="match status" value="3"/>
</dbReference>
<keyword evidence="6" id="KW-1185">Reference proteome</keyword>
<evidence type="ECO:0000259" key="4">
    <source>
        <dbReference type="PROSITE" id="PS50837"/>
    </source>
</evidence>
<accession>A0A8K0VYG5</accession>
<sequence>MRLLLYDSSGSLTLSDVFADERKIPPYAILSHTWVEGEEVTYQDLIEGTGQGKSGRVKINHCGQQAQADGLRYFWVDTCCIDKSNKSEYQHAIKSMFRWYQNASRCYAYLADVPSLKRKAPQSVSDLEHSWLSSFRSSRWFTRGWTLQELLAPSILVFYDKDWKTLGNKADLRQQIHEITAIQETALQGVPVFEFSVNERLRWAQTRQTTVEEDKVYSLLGFFGIDLAPIYGIGYGEAFRHLRDEVTKTETCLRDLCITNPKDDKRRIEETKGGLLNDASSWILGTPEFIEWYSAANDPFLWIRGDPGKGKTMLMCTIVDHLVDKKGSTDILCYFFCQATDARLNSASAVLRGLLYMILEQQPSLTCHLLKKQKNAGRHAFEDANSWILLTDVLTSILKDPLLRTTYLLVDALDECATTDLPKLLDFVSEASSATWHVKWIVSSRNWPSIQHRLNDKRGLSLELNAKCIERGVVVFIQYKVAYLAKKNQYDEALKAAMLDYVLANSQNTFLWVALVVLNLEDVPRRHALRKLNAMPAGLNALYQRMLHQINYTDDAEVCRRILAIATTVFRPITILELEVLLSADPSVSTNELTELIGLCGSFLALREETIFFVHQSAADYILNVAKDAIYPSGRNGIHGVIVQQSIKALAVLHRDMYSLKHPGYRAEDVVTPDPDHLSKLRYAIVYWMDHLAEAQGSFMLGAELLSDGGGVFAFLQEKFIYWLESLSLCLSVPKGVLSITKLSKLVQNQGAGPKLRDLILDAKRFMMYHQYTITTYPLQTYASAILFSPTESLIRQFSRKELPSWVSVAREMDKSWTACVRVFEGLRVAVRSVHFSEDSSLLVAMNSTYLWTEVMIWDTVSGQPLQTLNLKRTLSSAVSADCHRLAVLFPDFRVEIWDTLKALLVSELRTTGLQLSQESRTNFIALSPDLSFVAASGNDTIVVWKTDMLDSLHTLRSQGSSIISMAFSEDNYRLCAVMKDGAMLRWDAHSGECLSALRGEHVGVVDAVLYGDEQCVYSTLSPSGIFLCDTQSGHLTKLSMDYTQIIAIDSKLTRCVSVTGQEVSILDVASGFRVRQFTCQTDDVVSVAFSHDSNYIAIGSHEGQIQMYDLTVREESQICQDYEVVNSMRWCWSPNGSHLVVIPPSDSGDLWDARTGQRHRFIHHDDEITWATFSQSQPVRLATGSRDQVIKLWDLSRHVCVLALTGHKSPISSIAFSADSNQLVTTSADAEVKIWNVHTGQCTRTFEHDLQRGGMAQAIFSNDSKRVLVASDGVGIWDVDTGLRHEEFPEVGRLYDTSDLKTAIALSHDNASLAMSQQIEITIWDLAQRKVTLDLDCNMPAADLAFDDTGLYLRSSFGTIDIAATIAQPQRGLGETKDPVYLGLSLDFREEMITYNSHLLLWIPAECRPSFFGFAVQNNAVAVLDKAGRLWMYTFDLDQIEALVSGTDSDIQGPRT</sequence>
<dbReference type="Pfam" id="PF06985">
    <property type="entry name" value="HET"/>
    <property type="match status" value="1"/>
</dbReference>
<dbReference type="InterPro" id="IPR001680">
    <property type="entry name" value="WD40_rpt"/>
</dbReference>
<dbReference type="Gene3D" id="3.40.50.300">
    <property type="entry name" value="P-loop containing nucleotide triphosphate hydrolases"/>
    <property type="match status" value="1"/>
</dbReference>
<feature type="domain" description="NACHT" evidence="4">
    <location>
        <begin position="299"/>
        <end position="445"/>
    </location>
</feature>
<dbReference type="InterPro" id="IPR056884">
    <property type="entry name" value="NPHP3-like_N"/>
</dbReference>
<dbReference type="PROSITE" id="PS50294">
    <property type="entry name" value="WD_REPEATS_REGION"/>
    <property type="match status" value="2"/>
</dbReference>
<organism evidence="5 6">
    <name type="scientific">Paraphoma chrysanthemicola</name>
    <dbReference type="NCBI Taxonomy" id="798071"/>
    <lineage>
        <taxon>Eukaryota</taxon>
        <taxon>Fungi</taxon>
        <taxon>Dikarya</taxon>
        <taxon>Ascomycota</taxon>
        <taxon>Pezizomycotina</taxon>
        <taxon>Dothideomycetes</taxon>
        <taxon>Pleosporomycetidae</taxon>
        <taxon>Pleosporales</taxon>
        <taxon>Pleosporineae</taxon>
        <taxon>Phaeosphaeriaceae</taxon>
        <taxon>Paraphoma</taxon>
    </lineage>
</organism>
<keyword evidence="1 3" id="KW-0853">WD repeat</keyword>
<feature type="repeat" description="WD" evidence="3">
    <location>
        <begin position="1162"/>
        <end position="1197"/>
    </location>
</feature>
<dbReference type="SUPFAM" id="SSF82171">
    <property type="entry name" value="DPP6 N-terminal domain-like"/>
    <property type="match status" value="1"/>
</dbReference>
<evidence type="ECO:0000256" key="1">
    <source>
        <dbReference type="ARBA" id="ARBA00022574"/>
    </source>
</evidence>
<dbReference type="SUPFAM" id="SSF52540">
    <property type="entry name" value="P-loop containing nucleoside triphosphate hydrolases"/>
    <property type="match status" value="1"/>
</dbReference>